<keyword evidence="3" id="KW-1185">Reference proteome</keyword>
<comment type="caution">
    <text evidence="2">The sequence shown here is derived from an EMBL/GenBank/DDBJ whole genome shotgun (WGS) entry which is preliminary data.</text>
</comment>
<reference evidence="2" key="1">
    <citation type="submission" date="2022-12" db="EMBL/GenBank/DDBJ databases">
        <title>Reference genome sequencing for broad-spectrum identification of bacterial and archaeal isolates by mass spectrometry.</title>
        <authorList>
            <person name="Sekiguchi Y."/>
            <person name="Tourlousse D.M."/>
        </authorList>
    </citation>
    <scope>NUCLEOTIDE SEQUENCE</scope>
    <source>
        <strain evidence="2">14</strain>
    </source>
</reference>
<dbReference type="AlphaFoldDB" id="A0A9W6FNA8"/>
<sequence>MGEVTVYVDSLEGPDREAVRRVFDRARALVPEAEEGRGYGMPALRYRGKPLLAVHAAKGHLGIYPFSPEAVEAVASDLEGFSLSKGTIRFSAEQPVPDEVLDRLVEARRAQIDGG</sequence>
<dbReference type="EMBL" id="BSDP01000001">
    <property type="protein sequence ID" value="GLI26774.1"/>
    <property type="molecule type" value="Genomic_DNA"/>
</dbReference>
<dbReference type="Gene3D" id="3.90.1150.200">
    <property type="match status" value="1"/>
</dbReference>
<evidence type="ECO:0000313" key="2">
    <source>
        <dbReference type="EMBL" id="GLI26774.1"/>
    </source>
</evidence>
<dbReference type="Proteomes" id="UP001144396">
    <property type="component" value="Unassembled WGS sequence"/>
</dbReference>
<dbReference type="SUPFAM" id="SSF159888">
    <property type="entry name" value="YdhG-like"/>
    <property type="match status" value="1"/>
</dbReference>
<gene>
    <name evidence="2" type="ORF">ARHIZOSPH14_10160</name>
</gene>
<accession>A0A9W6FNA8</accession>
<organism evidence="2 3">
    <name type="scientific">Agromyces rhizosphaerae</name>
    <dbReference type="NCBI Taxonomy" id="88374"/>
    <lineage>
        <taxon>Bacteria</taxon>
        <taxon>Bacillati</taxon>
        <taxon>Actinomycetota</taxon>
        <taxon>Actinomycetes</taxon>
        <taxon>Micrococcales</taxon>
        <taxon>Microbacteriaceae</taxon>
        <taxon>Agromyces</taxon>
    </lineage>
</organism>
<proteinExistence type="predicted"/>
<name>A0A9W6FNA8_9MICO</name>
<protein>
    <recommendedName>
        <fullName evidence="1">YdhG-like domain-containing protein</fullName>
    </recommendedName>
</protein>
<evidence type="ECO:0000259" key="1">
    <source>
        <dbReference type="Pfam" id="PF08818"/>
    </source>
</evidence>
<dbReference type="Pfam" id="PF08818">
    <property type="entry name" value="DUF1801"/>
    <property type="match status" value="1"/>
</dbReference>
<dbReference type="InterPro" id="IPR014922">
    <property type="entry name" value="YdhG-like"/>
</dbReference>
<feature type="domain" description="YdhG-like" evidence="1">
    <location>
        <begin position="16"/>
        <end position="107"/>
    </location>
</feature>
<evidence type="ECO:0000313" key="3">
    <source>
        <dbReference type="Proteomes" id="UP001144396"/>
    </source>
</evidence>
<dbReference type="RefSeq" id="WP_281882788.1">
    <property type="nucleotide sequence ID" value="NZ_BSDP01000001.1"/>
</dbReference>